<keyword evidence="2" id="KW-1185">Reference proteome</keyword>
<organism evidence="1 2">
    <name type="scientific">Kingella kingae ATCC 23330</name>
    <dbReference type="NCBI Taxonomy" id="887327"/>
    <lineage>
        <taxon>Bacteria</taxon>
        <taxon>Pseudomonadati</taxon>
        <taxon>Pseudomonadota</taxon>
        <taxon>Betaproteobacteria</taxon>
        <taxon>Neisseriales</taxon>
        <taxon>Neisseriaceae</taxon>
        <taxon>Kingella</taxon>
    </lineage>
</organism>
<evidence type="ECO:0000313" key="2">
    <source>
        <dbReference type="Proteomes" id="UP000004207"/>
    </source>
</evidence>
<dbReference type="EMBL" id="AFHS01000020">
    <property type="protein sequence ID" value="EGK10541.1"/>
    <property type="molecule type" value="Genomic_DNA"/>
</dbReference>
<proteinExistence type="predicted"/>
<reference evidence="1 2" key="1">
    <citation type="submission" date="2011-04" db="EMBL/GenBank/DDBJ databases">
        <authorList>
            <person name="Muzny D."/>
            <person name="Qin X."/>
            <person name="Deng J."/>
            <person name="Jiang H."/>
            <person name="Liu Y."/>
            <person name="Qu J."/>
            <person name="Song X.-Z."/>
            <person name="Zhang L."/>
            <person name="Thornton R."/>
            <person name="Coyle M."/>
            <person name="Francisco L."/>
            <person name="Jackson L."/>
            <person name="Javaid M."/>
            <person name="Korchina V."/>
            <person name="Kovar C."/>
            <person name="Mata R."/>
            <person name="Mathew T."/>
            <person name="Ngo R."/>
            <person name="Nguyen L."/>
            <person name="Nguyen N."/>
            <person name="Okwuonu G."/>
            <person name="Ongeri F."/>
            <person name="Pham C."/>
            <person name="Simmons D."/>
            <person name="Wilczek-Boney K."/>
            <person name="Hale W."/>
            <person name="Jakkamsetti A."/>
            <person name="Pham P."/>
            <person name="Ruth R."/>
            <person name="San Lucas F."/>
            <person name="Warren J."/>
            <person name="Zhang J."/>
            <person name="Zhao Z."/>
            <person name="Zhou C."/>
            <person name="Zhu D."/>
            <person name="Lee S."/>
            <person name="Bess C."/>
            <person name="Blankenburg K."/>
            <person name="Forbes L."/>
            <person name="Fu Q."/>
            <person name="Gubbala S."/>
            <person name="Hirani K."/>
            <person name="Jayaseelan J.C."/>
            <person name="Lara F."/>
            <person name="Munidasa M."/>
            <person name="Palculict T."/>
            <person name="Patil S."/>
            <person name="Pu L.-L."/>
            <person name="Saada N."/>
            <person name="Tang L."/>
            <person name="Weissenberger G."/>
            <person name="Zhu Y."/>
            <person name="Hemphill L."/>
            <person name="Shang Y."/>
            <person name="Youmans B."/>
            <person name="Ayvaz T."/>
            <person name="Ross M."/>
            <person name="Santibanez J."/>
            <person name="Aqrawi P."/>
            <person name="Gross S."/>
            <person name="Joshi V."/>
            <person name="Fowler G."/>
            <person name="Nazareth L."/>
            <person name="Reid J."/>
            <person name="Worley K."/>
            <person name="Petrosino J."/>
            <person name="Highlander S."/>
            <person name="Gibbs R."/>
        </authorList>
    </citation>
    <scope>NUCLEOTIDE SEQUENCE [LARGE SCALE GENOMIC DNA]</scope>
    <source>
        <strain evidence="1 2">ATCC 23330</strain>
    </source>
</reference>
<dbReference type="AlphaFoldDB" id="F5S662"/>
<comment type="caution">
    <text evidence="1">The sequence shown here is derived from an EMBL/GenBank/DDBJ whole genome shotgun (WGS) entry which is preliminary data.</text>
</comment>
<sequence length="57" mass="6470">MCRHDKKSEVWLKNGAIIRDLQSAGCFLVNYLQTGTTLPPLLCTTRVHGERCRLVLI</sequence>
<accession>F5S662</accession>
<dbReference type="Proteomes" id="UP000004207">
    <property type="component" value="Unassembled WGS sequence"/>
</dbReference>
<gene>
    <name evidence="1" type="ORF">HMPREF0476_0695</name>
</gene>
<evidence type="ECO:0000313" key="1">
    <source>
        <dbReference type="EMBL" id="EGK10541.1"/>
    </source>
</evidence>
<dbReference type="HOGENOM" id="CLU_2990671_0_0_4"/>
<name>F5S662_KINKI</name>
<protein>
    <submittedName>
        <fullName evidence="1">Uncharacterized protein</fullName>
    </submittedName>
</protein>